<gene>
    <name evidence="1" type="ORF">DBV15_04470</name>
</gene>
<dbReference type="AlphaFoldDB" id="A0A4S2KAW1"/>
<reference evidence="1 2" key="1">
    <citation type="journal article" date="2019" name="Philos. Trans. R. Soc. Lond., B, Biol. Sci.">
        <title>Ant behaviour and brain gene expression of defending hosts depend on the ecological success of the intruding social parasite.</title>
        <authorList>
            <person name="Kaur R."/>
            <person name="Stoldt M."/>
            <person name="Jongepier E."/>
            <person name="Feldmeyer B."/>
            <person name="Menzel F."/>
            <person name="Bornberg-Bauer E."/>
            <person name="Foitzik S."/>
        </authorList>
    </citation>
    <scope>NUCLEOTIDE SEQUENCE [LARGE SCALE GENOMIC DNA]</scope>
    <source>
        <tissue evidence="1">Whole body</tissue>
    </source>
</reference>
<accession>A0A4S2KAW1</accession>
<keyword evidence="2" id="KW-1185">Reference proteome</keyword>
<dbReference type="Proteomes" id="UP000310200">
    <property type="component" value="Unassembled WGS sequence"/>
</dbReference>
<name>A0A4S2KAW1_9HYME</name>
<organism evidence="1 2">
    <name type="scientific">Temnothorax longispinosus</name>
    <dbReference type="NCBI Taxonomy" id="300112"/>
    <lineage>
        <taxon>Eukaryota</taxon>
        <taxon>Metazoa</taxon>
        <taxon>Ecdysozoa</taxon>
        <taxon>Arthropoda</taxon>
        <taxon>Hexapoda</taxon>
        <taxon>Insecta</taxon>
        <taxon>Pterygota</taxon>
        <taxon>Neoptera</taxon>
        <taxon>Endopterygota</taxon>
        <taxon>Hymenoptera</taxon>
        <taxon>Apocrita</taxon>
        <taxon>Aculeata</taxon>
        <taxon>Formicoidea</taxon>
        <taxon>Formicidae</taxon>
        <taxon>Myrmicinae</taxon>
        <taxon>Temnothorax</taxon>
    </lineage>
</organism>
<dbReference type="EMBL" id="QBLH01002884">
    <property type="protein sequence ID" value="TGZ46452.1"/>
    <property type="molecule type" value="Genomic_DNA"/>
</dbReference>
<evidence type="ECO:0000313" key="2">
    <source>
        <dbReference type="Proteomes" id="UP000310200"/>
    </source>
</evidence>
<comment type="caution">
    <text evidence="1">The sequence shown here is derived from an EMBL/GenBank/DDBJ whole genome shotgun (WGS) entry which is preliminary data.</text>
</comment>
<evidence type="ECO:0000313" key="1">
    <source>
        <dbReference type="EMBL" id="TGZ46452.1"/>
    </source>
</evidence>
<protein>
    <submittedName>
        <fullName evidence="1">Uncharacterized protein</fullName>
    </submittedName>
</protein>
<sequence length="145" mass="15683">MSGSLMSLSSPASVFESLADLLLPVSPPVSPDNLSHESDRFDFSLDCLLLSSRDVDFPVDFILAGFVTISASLLRLPRDTFGEAADDVSLDVSISSSKRIPRICRTRGMFLSQSGVVSKGSSCPPCSTASVFRLLTPFILWYIMV</sequence>
<proteinExistence type="predicted"/>